<dbReference type="PRINTS" id="PR00909">
    <property type="entry name" value="SPERMDNBNDNG"/>
</dbReference>
<keyword evidence="8" id="KW-1185">Reference proteome</keyword>
<dbReference type="AlphaFoldDB" id="A0A1M5X0N7"/>
<dbReference type="SUPFAM" id="SSF53850">
    <property type="entry name" value="Periplasmic binding protein-like II"/>
    <property type="match status" value="1"/>
</dbReference>
<feature type="binding site" evidence="5">
    <location>
        <position position="88"/>
    </location>
    <ligand>
        <name>spermidine</name>
        <dbReference type="ChEBI" id="CHEBI:57834"/>
    </ligand>
</feature>
<organism evidence="7 8">
    <name type="scientific">Sporobacter termitidis DSM 10068</name>
    <dbReference type="NCBI Taxonomy" id="1123282"/>
    <lineage>
        <taxon>Bacteria</taxon>
        <taxon>Bacillati</taxon>
        <taxon>Bacillota</taxon>
        <taxon>Clostridia</taxon>
        <taxon>Eubacteriales</taxon>
        <taxon>Oscillospiraceae</taxon>
        <taxon>Sporobacter</taxon>
    </lineage>
</organism>
<dbReference type="PROSITE" id="PS51257">
    <property type="entry name" value="PROKAR_LIPOPROTEIN"/>
    <property type="match status" value="1"/>
</dbReference>
<feature type="chain" id="PRO_5038377820" evidence="6">
    <location>
        <begin position="25"/>
        <end position="351"/>
    </location>
</feature>
<feature type="binding site" evidence="5">
    <location>
        <position position="40"/>
    </location>
    <ligand>
        <name>spermidine</name>
        <dbReference type="ChEBI" id="CHEBI:57834"/>
    </ligand>
</feature>
<dbReference type="STRING" id="1123282.SAMN02745823_01509"/>
<evidence type="ECO:0000256" key="1">
    <source>
        <dbReference type="ARBA" id="ARBA00004418"/>
    </source>
</evidence>
<gene>
    <name evidence="7" type="ORF">SAMN02745823_01509</name>
</gene>
<protein>
    <submittedName>
        <fullName evidence="7">Spermidine/putrescine transport system substrate-binding protein</fullName>
    </submittedName>
</protein>
<dbReference type="PANTHER" id="PTHR30222:SF17">
    <property type="entry name" value="SPERMIDINE_PUTRESCINE-BINDING PERIPLASMIC PROTEIN"/>
    <property type="match status" value="1"/>
</dbReference>
<evidence type="ECO:0000256" key="6">
    <source>
        <dbReference type="SAM" id="SignalP"/>
    </source>
</evidence>
<dbReference type="Gene3D" id="3.40.190.10">
    <property type="entry name" value="Periplasmic binding protein-like II"/>
    <property type="match status" value="2"/>
</dbReference>
<keyword evidence="2" id="KW-0813">Transport</keyword>
<dbReference type="GO" id="GO:0019808">
    <property type="term" value="F:polyamine binding"/>
    <property type="evidence" value="ECO:0007669"/>
    <property type="project" value="InterPro"/>
</dbReference>
<proteinExistence type="predicted"/>
<feature type="signal peptide" evidence="6">
    <location>
        <begin position="1"/>
        <end position="24"/>
    </location>
</feature>
<dbReference type="EMBL" id="FQXV01000004">
    <property type="protein sequence ID" value="SHH93351.1"/>
    <property type="molecule type" value="Genomic_DNA"/>
</dbReference>
<evidence type="ECO:0000313" key="8">
    <source>
        <dbReference type="Proteomes" id="UP000183995"/>
    </source>
</evidence>
<dbReference type="OrthoDB" id="9769319at2"/>
<dbReference type="GO" id="GO:0015846">
    <property type="term" value="P:polyamine transport"/>
    <property type="evidence" value="ECO:0007669"/>
    <property type="project" value="InterPro"/>
</dbReference>
<keyword evidence="4" id="KW-0574">Periplasm</keyword>
<dbReference type="PANTHER" id="PTHR30222">
    <property type="entry name" value="SPERMIDINE/PUTRESCINE-BINDING PERIPLASMIC PROTEIN"/>
    <property type="match status" value="1"/>
</dbReference>
<accession>A0A1M5X0N7</accession>
<name>A0A1M5X0N7_9FIRM</name>
<sequence>MKKAFSFAVAAVMLAALLAGCAAGGGKTSSGEVNVYNWGEYIDESIFADFEKQTGIKVNYTTFSDNESMYAVLKTGGSSYDVIIPSDYMISRLIAENMLEKLDFSNIPNYSQIDDKYKKLDYDPTGEYSAAYMTGIVGLIYNTKMIPDDITSWSGLFDSKYAGKILMFDNSRDALAIALLRLGYAVNTTNADELNAAYDLLRQQKPLVQAYVMDQIFDKLESGEAAIAPYYAGDYVTMKESNPDLKFVAPSEGTNQFVDAMCVPKGAANKKNAELFINFMCSKDVSLKNMEYTSYTSPNKDAADEYAKTLDAETAAVMFPSDDILSRCQIYVNLPQDTLRQYDDLWVKLKS</sequence>
<reference evidence="7 8" key="1">
    <citation type="submission" date="2016-11" db="EMBL/GenBank/DDBJ databases">
        <authorList>
            <person name="Jaros S."/>
            <person name="Januszkiewicz K."/>
            <person name="Wedrychowicz H."/>
        </authorList>
    </citation>
    <scope>NUCLEOTIDE SEQUENCE [LARGE SCALE GENOMIC DNA]</scope>
    <source>
        <strain evidence="7 8">DSM 10068</strain>
    </source>
</reference>
<dbReference type="InterPro" id="IPR001188">
    <property type="entry name" value="Sperm_putr-bd"/>
</dbReference>
<evidence type="ECO:0000256" key="4">
    <source>
        <dbReference type="ARBA" id="ARBA00022764"/>
    </source>
</evidence>
<dbReference type="Proteomes" id="UP000183995">
    <property type="component" value="Unassembled WGS sequence"/>
</dbReference>
<comment type="subcellular location">
    <subcellularLocation>
        <location evidence="1">Periplasm</location>
    </subcellularLocation>
</comment>
<keyword evidence="3 6" id="KW-0732">Signal</keyword>
<evidence type="ECO:0000313" key="7">
    <source>
        <dbReference type="EMBL" id="SHH93351.1"/>
    </source>
</evidence>
<dbReference type="RefSeq" id="WP_073077314.1">
    <property type="nucleotide sequence ID" value="NZ_FQXV01000004.1"/>
</dbReference>
<dbReference type="Pfam" id="PF13416">
    <property type="entry name" value="SBP_bac_8"/>
    <property type="match status" value="1"/>
</dbReference>
<dbReference type="PIRSF" id="PIRSF019574">
    <property type="entry name" value="Periplasmic_polyamine_BP"/>
    <property type="match status" value="1"/>
</dbReference>
<dbReference type="GO" id="GO:0042597">
    <property type="term" value="C:periplasmic space"/>
    <property type="evidence" value="ECO:0007669"/>
    <property type="project" value="UniProtKB-SubCell"/>
</dbReference>
<evidence type="ECO:0000256" key="5">
    <source>
        <dbReference type="PIRSR" id="PIRSR019574-1"/>
    </source>
</evidence>
<evidence type="ECO:0000256" key="3">
    <source>
        <dbReference type="ARBA" id="ARBA00022729"/>
    </source>
</evidence>
<dbReference type="CDD" id="cd13590">
    <property type="entry name" value="PBP2_PotD_PotF_like"/>
    <property type="match status" value="1"/>
</dbReference>
<evidence type="ECO:0000256" key="2">
    <source>
        <dbReference type="ARBA" id="ARBA00022448"/>
    </source>
</evidence>
<dbReference type="InterPro" id="IPR006059">
    <property type="entry name" value="SBP"/>
</dbReference>